<keyword evidence="2" id="KW-1003">Cell membrane</keyword>
<evidence type="ECO:0000256" key="4">
    <source>
        <dbReference type="ARBA" id="ARBA00022989"/>
    </source>
</evidence>
<accession>A0A1M7KA03</accession>
<keyword evidence="9" id="KW-1185">Reference proteome</keyword>
<evidence type="ECO:0000256" key="2">
    <source>
        <dbReference type="ARBA" id="ARBA00022475"/>
    </source>
</evidence>
<keyword evidence="5 6" id="KW-0472">Membrane</keyword>
<dbReference type="AlphaFoldDB" id="A0A1M7KA03"/>
<evidence type="ECO:0000256" key="6">
    <source>
        <dbReference type="SAM" id="Phobius"/>
    </source>
</evidence>
<dbReference type="PANTHER" id="PTHR32309:SF13">
    <property type="entry name" value="FERRIC ENTEROBACTIN TRANSPORT PROTEIN FEPE"/>
    <property type="match status" value="1"/>
</dbReference>
<sequence>MDNTPTKNEEITLKDLIQKVKEWYLYFLYKWKIIVIAAIIGFALGLTYAIIKKPIYTATLTFALEDEKGAGGLGGALGFASTFGVDLGGGSGGGIFTGSNLAELFKSRSMVEKTLLTPVKVNGRLISLAEMYIQNNDWREKWRDNQRYSSVKFLPNSKRKNFTRDQDSILGLMYTDLSKSGLSVIQKDKKISITTMDVSSTNELFAKYFCEALARQVGKFYVEAKSKKARMNMSILERQVDSVRGELNSAITGVAVANDNTFNLNPALNVRRAPSARRQVDVQANTAILTELVKQSELAKVTLRKETPLIQVVDRPILPLKKEKLGKVKGTLTGGFIAVFLTLLVLGVRRLLNELDLKV</sequence>
<dbReference type="PANTHER" id="PTHR32309">
    <property type="entry name" value="TYROSINE-PROTEIN KINASE"/>
    <property type="match status" value="1"/>
</dbReference>
<comment type="subcellular location">
    <subcellularLocation>
        <location evidence="1">Cell membrane</location>
        <topology evidence="1">Multi-pass membrane protein</topology>
    </subcellularLocation>
</comment>
<dbReference type="GO" id="GO:0004713">
    <property type="term" value="F:protein tyrosine kinase activity"/>
    <property type="evidence" value="ECO:0007669"/>
    <property type="project" value="TreeGrafter"/>
</dbReference>
<feature type="transmembrane region" description="Helical" evidence="6">
    <location>
        <begin position="31"/>
        <end position="51"/>
    </location>
</feature>
<dbReference type="GO" id="GO:0005886">
    <property type="term" value="C:plasma membrane"/>
    <property type="evidence" value="ECO:0007669"/>
    <property type="project" value="UniProtKB-SubCell"/>
</dbReference>
<dbReference type="InterPro" id="IPR050445">
    <property type="entry name" value="Bact_polysacc_biosynth/exp"/>
</dbReference>
<dbReference type="InterPro" id="IPR003856">
    <property type="entry name" value="LPS_length_determ_N"/>
</dbReference>
<dbReference type="RefSeq" id="WP_072974775.1">
    <property type="nucleotide sequence ID" value="NZ_FRBY01000005.1"/>
</dbReference>
<reference evidence="9" key="1">
    <citation type="submission" date="2016-11" db="EMBL/GenBank/DDBJ databases">
        <authorList>
            <person name="Varghese N."/>
            <person name="Submissions S."/>
        </authorList>
    </citation>
    <scope>NUCLEOTIDE SEQUENCE [LARGE SCALE GENOMIC DNA]</scope>
    <source>
        <strain evidence="9">DSM 1811</strain>
    </source>
</reference>
<evidence type="ECO:0000313" key="8">
    <source>
        <dbReference type="EMBL" id="SHM62096.1"/>
    </source>
</evidence>
<gene>
    <name evidence="8" type="ORF">SAMN05444366_3712</name>
</gene>
<feature type="domain" description="Polysaccharide chain length determinant N-terminal" evidence="7">
    <location>
        <begin position="30"/>
        <end position="114"/>
    </location>
</feature>
<protein>
    <submittedName>
        <fullName evidence="8">Chain length determinant protein</fullName>
    </submittedName>
</protein>
<dbReference type="OrthoDB" id="745212at2"/>
<dbReference type="STRING" id="29534.SAMN05444366_3712"/>
<organism evidence="8 9">
    <name type="scientific">Flavobacterium saccharophilum</name>
    <dbReference type="NCBI Taxonomy" id="29534"/>
    <lineage>
        <taxon>Bacteria</taxon>
        <taxon>Pseudomonadati</taxon>
        <taxon>Bacteroidota</taxon>
        <taxon>Flavobacteriia</taxon>
        <taxon>Flavobacteriales</taxon>
        <taxon>Flavobacteriaceae</taxon>
        <taxon>Flavobacterium</taxon>
    </lineage>
</organism>
<dbReference type="Proteomes" id="UP000184121">
    <property type="component" value="Unassembled WGS sequence"/>
</dbReference>
<proteinExistence type="predicted"/>
<evidence type="ECO:0000313" key="9">
    <source>
        <dbReference type="Proteomes" id="UP000184121"/>
    </source>
</evidence>
<keyword evidence="4 6" id="KW-1133">Transmembrane helix</keyword>
<evidence type="ECO:0000256" key="1">
    <source>
        <dbReference type="ARBA" id="ARBA00004651"/>
    </source>
</evidence>
<evidence type="ECO:0000256" key="3">
    <source>
        <dbReference type="ARBA" id="ARBA00022692"/>
    </source>
</evidence>
<keyword evidence="3 6" id="KW-0812">Transmembrane</keyword>
<name>A0A1M7KA03_9FLAO</name>
<dbReference type="Pfam" id="PF02706">
    <property type="entry name" value="Wzz"/>
    <property type="match status" value="1"/>
</dbReference>
<dbReference type="EMBL" id="FRBY01000005">
    <property type="protein sequence ID" value="SHM62096.1"/>
    <property type="molecule type" value="Genomic_DNA"/>
</dbReference>
<evidence type="ECO:0000259" key="7">
    <source>
        <dbReference type="Pfam" id="PF02706"/>
    </source>
</evidence>
<evidence type="ECO:0000256" key="5">
    <source>
        <dbReference type="ARBA" id="ARBA00023136"/>
    </source>
</evidence>
<feature type="transmembrane region" description="Helical" evidence="6">
    <location>
        <begin position="331"/>
        <end position="352"/>
    </location>
</feature>